<proteinExistence type="predicted"/>
<dbReference type="PANTHER" id="PTHR23264:SF19">
    <property type="entry name" value="CYTOSOLIC FE-S CLUSTER ASSEMBLY FACTOR NUBP2"/>
    <property type="match status" value="1"/>
</dbReference>
<protein>
    <submittedName>
        <fullName evidence="7">Uncharacterized protein</fullName>
    </submittedName>
</protein>
<dbReference type="Pfam" id="PF10609">
    <property type="entry name" value="ParA"/>
    <property type="match status" value="1"/>
</dbReference>
<keyword evidence="6" id="KW-0411">Iron-sulfur</keyword>
<keyword evidence="3" id="KW-0547">Nucleotide-binding</keyword>
<dbReference type="InterPro" id="IPR019591">
    <property type="entry name" value="Mrp/NBP35_ATP-bd"/>
</dbReference>
<dbReference type="EMBL" id="UZAN01050113">
    <property type="protein sequence ID" value="VDP87985.1"/>
    <property type="molecule type" value="Genomic_DNA"/>
</dbReference>
<evidence type="ECO:0000313" key="8">
    <source>
        <dbReference type="Proteomes" id="UP000272942"/>
    </source>
</evidence>
<dbReference type="InterPro" id="IPR027417">
    <property type="entry name" value="P-loop_NTPase"/>
</dbReference>
<accession>A0A3P8IGT2</accession>
<keyword evidence="2" id="KW-0479">Metal-binding</keyword>
<evidence type="ECO:0000256" key="4">
    <source>
        <dbReference type="ARBA" id="ARBA00022840"/>
    </source>
</evidence>
<evidence type="ECO:0000313" key="7">
    <source>
        <dbReference type="EMBL" id="VDP87985.1"/>
    </source>
</evidence>
<keyword evidence="4" id="KW-0067">ATP-binding</keyword>
<name>A0A3P8IGT2_9TREM</name>
<dbReference type="CDD" id="cd02037">
    <property type="entry name" value="Mrp_NBP35"/>
    <property type="match status" value="1"/>
</dbReference>
<keyword evidence="5" id="KW-0408">Iron</keyword>
<dbReference type="PANTHER" id="PTHR23264">
    <property type="entry name" value="NUCLEOTIDE-BINDING PROTEIN NBP35 YEAST -RELATED"/>
    <property type="match status" value="1"/>
</dbReference>
<dbReference type="OrthoDB" id="1741334at2759"/>
<organism evidence="7 8">
    <name type="scientific">Echinostoma caproni</name>
    <dbReference type="NCBI Taxonomy" id="27848"/>
    <lineage>
        <taxon>Eukaryota</taxon>
        <taxon>Metazoa</taxon>
        <taxon>Spiralia</taxon>
        <taxon>Lophotrochozoa</taxon>
        <taxon>Platyhelminthes</taxon>
        <taxon>Trematoda</taxon>
        <taxon>Digenea</taxon>
        <taxon>Plagiorchiida</taxon>
        <taxon>Echinostomata</taxon>
        <taxon>Echinostomatoidea</taxon>
        <taxon>Echinostomatidae</taxon>
        <taxon>Echinostoma</taxon>
    </lineage>
</organism>
<dbReference type="GO" id="GO:0016226">
    <property type="term" value="P:iron-sulfur cluster assembly"/>
    <property type="evidence" value="ECO:0007669"/>
    <property type="project" value="InterPro"/>
</dbReference>
<evidence type="ECO:0000256" key="3">
    <source>
        <dbReference type="ARBA" id="ARBA00022741"/>
    </source>
</evidence>
<evidence type="ECO:0000256" key="5">
    <source>
        <dbReference type="ARBA" id="ARBA00023004"/>
    </source>
</evidence>
<sequence>MSVMSVGFLLPGPDHPVIWRGPRKNVLIKQLLTEVCWTDDVEDSGDSMEELDFLLIDTPPGTSDEHLSAVQYLQAANCLDGAVIVTTPQEVALSDVRKEINFCHKLSIPILGVVENMTEFICPSCGHSGPVFPPTTGGAASLCSKNPNTTNNENRISTDDNGDLFLLGRLPLDPRLARALDEGLCPFELADSNALLEKDVDQGKGTENNLRSSDAVLVAYNQFIDRLLDRLTLLGKYPTRDAETGETQMAS</sequence>
<dbReference type="GO" id="GO:0046872">
    <property type="term" value="F:metal ion binding"/>
    <property type="evidence" value="ECO:0007669"/>
    <property type="project" value="UniProtKB-KW"/>
</dbReference>
<dbReference type="GO" id="GO:0005524">
    <property type="term" value="F:ATP binding"/>
    <property type="evidence" value="ECO:0007669"/>
    <property type="project" value="UniProtKB-KW"/>
</dbReference>
<dbReference type="GO" id="GO:0051539">
    <property type="term" value="F:4 iron, 4 sulfur cluster binding"/>
    <property type="evidence" value="ECO:0007669"/>
    <property type="project" value="UniProtKB-KW"/>
</dbReference>
<dbReference type="Gene3D" id="3.40.50.300">
    <property type="entry name" value="P-loop containing nucleotide triphosphate hydrolases"/>
    <property type="match status" value="1"/>
</dbReference>
<dbReference type="InterPro" id="IPR033756">
    <property type="entry name" value="YlxH/NBP35"/>
</dbReference>
<evidence type="ECO:0000256" key="6">
    <source>
        <dbReference type="ARBA" id="ARBA00023014"/>
    </source>
</evidence>
<evidence type="ECO:0000256" key="2">
    <source>
        <dbReference type="ARBA" id="ARBA00022723"/>
    </source>
</evidence>
<dbReference type="AlphaFoldDB" id="A0A3P8IGT2"/>
<dbReference type="GO" id="GO:0140663">
    <property type="term" value="F:ATP-dependent FeS chaperone activity"/>
    <property type="evidence" value="ECO:0007669"/>
    <property type="project" value="InterPro"/>
</dbReference>
<dbReference type="GO" id="GO:0005829">
    <property type="term" value="C:cytosol"/>
    <property type="evidence" value="ECO:0007669"/>
    <property type="project" value="TreeGrafter"/>
</dbReference>
<gene>
    <name evidence="7" type="ORF">ECPE_LOCUS11044</name>
</gene>
<dbReference type="Proteomes" id="UP000272942">
    <property type="component" value="Unassembled WGS sequence"/>
</dbReference>
<keyword evidence="8" id="KW-1185">Reference proteome</keyword>
<keyword evidence="1" id="KW-0004">4Fe-4S</keyword>
<evidence type="ECO:0000256" key="1">
    <source>
        <dbReference type="ARBA" id="ARBA00022485"/>
    </source>
</evidence>
<reference evidence="7 8" key="1">
    <citation type="submission" date="2018-11" db="EMBL/GenBank/DDBJ databases">
        <authorList>
            <consortium name="Pathogen Informatics"/>
        </authorList>
    </citation>
    <scope>NUCLEOTIDE SEQUENCE [LARGE SCALE GENOMIC DNA]</scope>
    <source>
        <strain evidence="7 8">Egypt</strain>
    </source>
</reference>
<dbReference type="SUPFAM" id="SSF52540">
    <property type="entry name" value="P-loop containing nucleoside triphosphate hydrolases"/>
    <property type="match status" value="1"/>
</dbReference>